<gene>
    <name evidence="2" type="ORF">C2G38_2161336</name>
</gene>
<sequence length="113" mass="12755">MNLSANQNINYQLQRPHNTGNFQRVPNTGNFQRTPNNGNFQRTPNTTDFQRASITGRQAPDPQSTQNLVTDTPTAVQQYNELVEGSRPFVRTEDVEISPQSTQLSMHLGFSFT</sequence>
<evidence type="ECO:0000256" key="1">
    <source>
        <dbReference type="SAM" id="MobiDB-lite"/>
    </source>
</evidence>
<keyword evidence="3" id="KW-1185">Reference proteome</keyword>
<feature type="region of interest" description="Disordered" evidence="1">
    <location>
        <begin position="1"/>
        <end position="46"/>
    </location>
</feature>
<evidence type="ECO:0000313" key="3">
    <source>
        <dbReference type="Proteomes" id="UP000266673"/>
    </source>
</evidence>
<dbReference type="AlphaFoldDB" id="A0A397VX24"/>
<proteinExistence type="predicted"/>
<dbReference type="Proteomes" id="UP000266673">
    <property type="component" value="Unassembled WGS sequence"/>
</dbReference>
<protein>
    <submittedName>
        <fullName evidence="2">Uncharacterized protein</fullName>
    </submittedName>
</protein>
<dbReference type="EMBL" id="QKWP01000109">
    <property type="protein sequence ID" value="RIB27150.1"/>
    <property type="molecule type" value="Genomic_DNA"/>
</dbReference>
<reference evidence="2 3" key="1">
    <citation type="submission" date="2018-06" db="EMBL/GenBank/DDBJ databases">
        <title>Comparative genomics reveals the genomic features of Rhizophagus irregularis, R. cerebriforme, R. diaphanum and Gigaspora rosea, and their symbiotic lifestyle signature.</title>
        <authorList>
            <person name="Morin E."/>
            <person name="San Clemente H."/>
            <person name="Chen E.C.H."/>
            <person name="De La Providencia I."/>
            <person name="Hainaut M."/>
            <person name="Kuo A."/>
            <person name="Kohler A."/>
            <person name="Murat C."/>
            <person name="Tang N."/>
            <person name="Roy S."/>
            <person name="Loubradou J."/>
            <person name="Henrissat B."/>
            <person name="Grigoriev I.V."/>
            <person name="Corradi N."/>
            <person name="Roux C."/>
            <person name="Martin F.M."/>
        </authorList>
    </citation>
    <scope>NUCLEOTIDE SEQUENCE [LARGE SCALE GENOMIC DNA]</scope>
    <source>
        <strain evidence="2 3">DAOM 194757</strain>
    </source>
</reference>
<evidence type="ECO:0000313" key="2">
    <source>
        <dbReference type="EMBL" id="RIB27150.1"/>
    </source>
</evidence>
<organism evidence="2 3">
    <name type="scientific">Gigaspora rosea</name>
    <dbReference type="NCBI Taxonomy" id="44941"/>
    <lineage>
        <taxon>Eukaryota</taxon>
        <taxon>Fungi</taxon>
        <taxon>Fungi incertae sedis</taxon>
        <taxon>Mucoromycota</taxon>
        <taxon>Glomeromycotina</taxon>
        <taxon>Glomeromycetes</taxon>
        <taxon>Diversisporales</taxon>
        <taxon>Gigasporaceae</taxon>
        <taxon>Gigaspora</taxon>
    </lineage>
</organism>
<accession>A0A397VX24</accession>
<comment type="caution">
    <text evidence="2">The sequence shown here is derived from an EMBL/GenBank/DDBJ whole genome shotgun (WGS) entry which is preliminary data.</text>
</comment>
<name>A0A397VX24_9GLOM</name>